<gene>
    <name evidence="2" type="ORF">GSOID_T00028333001</name>
</gene>
<dbReference type="SUPFAM" id="SSF52540">
    <property type="entry name" value="P-loop containing nucleoside triphosphate hydrolases"/>
    <property type="match status" value="1"/>
</dbReference>
<dbReference type="InterPro" id="IPR027417">
    <property type="entry name" value="P-loop_NTPase"/>
</dbReference>
<dbReference type="GO" id="GO:0016020">
    <property type="term" value="C:membrane"/>
    <property type="evidence" value="ECO:0007669"/>
    <property type="project" value="InterPro"/>
</dbReference>
<name>E4YK52_OIKDI</name>
<dbReference type="GO" id="GO:0005319">
    <property type="term" value="F:lipid transporter activity"/>
    <property type="evidence" value="ECO:0007669"/>
    <property type="project" value="TreeGrafter"/>
</dbReference>
<dbReference type="AlphaFoldDB" id="E4YK52"/>
<proteinExistence type="predicted"/>
<organism evidence="2">
    <name type="scientific">Oikopleura dioica</name>
    <name type="common">Tunicate</name>
    <dbReference type="NCBI Taxonomy" id="34765"/>
    <lineage>
        <taxon>Eukaryota</taxon>
        <taxon>Metazoa</taxon>
        <taxon>Chordata</taxon>
        <taxon>Tunicata</taxon>
        <taxon>Appendicularia</taxon>
        <taxon>Copelata</taxon>
        <taxon>Oikopleuridae</taxon>
        <taxon>Oikopleura</taxon>
    </lineage>
</organism>
<sequence length="69" mass="7213">MALNSLSFVAPCNQVTVLLGKNGAGKSTTMNLLSGMLEPTSGTCLVGEHNIATQTTDARKFLGLCPQFL</sequence>
<dbReference type="Proteomes" id="UP000011014">
    <property type="component" value="Unassembled WGS sequence"/>
</dbReference>
<dbReference type="PANTHER" id="PTHR19229">
    <property type="entry name" value="ATP-BINDING CASSETTE TRANSPORTER SUBFAMILY A ABCA"/>
    <property type="match status" value="1"/>
</dbReference>
<dbReference type="GO" id="GO:0005524">
    <property type="term" value="F:ATP binding"/>
    <property type="evidence" value="ECO:0007669"/>
    <property type="project" value="InterPro"/>
</dbReference>
<dbReference type="PANTHER" id="PTHR19229:SF250">
    <property type="entry name" value="ABC TRANSPORTER DOMAIN-CONTAINING PROTEIN-RELATED"/>
    <property type="match status" value="1"/>
</dbReference>
<feature type="domain" description="ABC transporter" evidence="1">
    <location>
        <begin position="3"/>
        <end position="68"/>
    </location>
</feature>
<evidence type="ECO:0000313" key="2">
    <source>
        <dbReference type="EMBL" id="CBY35863.1"/>
    </source>
</evidence>
<dbReference type="EMBL" id="FN654688">
    <property type="protein sequence ID" value="CBY35863.1"/>
    <property type="molecule type" value="Genomic_DNA"/>
</dbReference>
<feature type="non-terminal residue" evidence="2">
    <location>
        <position position="69"/>
    </location>
</feature>
<dbReference type="InterPro" id="IPR003439">
    <property type="entry name" value="ABC_transporter-like_ATP-bd"/>
</dbReference>
<dbReference type="GO" id="GO:0016887">
    <property type="term" value="F:ATP hydrolysis activity"/>
    <property type="evidence" value="ECO:0007669"/>
    <property type="project" value="InterPro"/>
</dbReference>
<accession>E4YK52</accession>
<protein>
    <recommendedName>
        <fullName evidence="1">ABC transporter domain-containing protein</fullName>
    </recommendedName>
</protein>
<dbReference type="Pfam" id="PF00005">
    <property type="entry name" value="ABC_tran"/>
    <property type="match status" value="1"/>
</dbReference>
<dbReference type="Gene3D" id="3.40.50.300">
    <property type="entry name" value="P-loop containing nucleotide triphosphate hydrolases"/>
    <property type="match status" value="1"/>
</dbReference>
<reference evidence="2" key="1">
    <citation type="journal article" date="2010" name="Science">
        <title>Plasticity of animal genome architecture unmasked by rapid evolution of a pelagic tunicate.</title>
        <authorList>
            <person name="Denoeud F."/>
            <person name="Henriet S."/>
            <person name="Mungpakdee S."/>
            <person name="Aury J.M."/>
            <person name="Da Silva C."/>
            <person name="Brinkmann H."/>
            <person name="Mikhaleva J."/>
            <person name="Olsen L.C."/>
            <person name="Jubin C."/>
            <person name="Canestro C."/>
            <person name="Bouquet J.M."/>
            <person name="Danks G."/>
            <person name="Poulain J."/>
            <person name="Campsteijn C."/>
            <person name="Adamski M."/>
            <person name="Cross I."/>
            <person name="Yadetie F."/>
            <person name="Muffato M."/>
            <person name="Louis A."/>
            <person name="Butcher S."/>
            <person name="Tsagkogeorga G."/>
            <person name="Konrad A."/>
            <person name="Singh S."/>
            <person name="Jensen M.F."/>
            <person name="Cong E.H."/>
            <person name="Eikeseth-Otteraa H."/>
            <person name="Noel B."/>
            <person name="Anthouard V."/>
            <person name="Porcel B.M."/>
            <person name="Kachouri-Lafond R."/>
            <person name="Nishino A."/>
            <person name="Ugolini M."/>
            <person name="Chourrout P."/>
            <person name="Nishida H."/>
            <person name="Aasland R."/>
            <person name="Huzurbazar S."/>
            <person name="Westhof E."/>
            <person name="Delsuc F."/>
            <person name="Lehrach H."/>
            <person name="Reinhardt R."/>
            <person name="Weissenbach J."/>
            <person name="Roy S.W."/>
            <person name="Artiguenave F."/>
            <person name="Postlethwait J.H."/>
            <person name="Manak J.R."/>
            <person name="Thompson E.M."/>
            <person name="Jaillon O."/>
            <person name="Du Pasquier L."/>
            <person name="Boudinot P."/>
            <person name="Liberles D.A."/>
            <person name="Volff J.N."/>
            <person name="Philippe H."/>
            <person name="Lenhard B."/>
            <person name="Roest Crollius H."/>
            <person name="Wincker P."/>
            <person name="Chourrout D."/>
        </authorList>
    </citation>
    <scope>NUCLEOTIDE SEQUENCE [LARGE SCALE GENOMIC DNA]</scope>
</reference>
<evidence type="ECO:0000259" key="1">
    <source>
        <dbReference type="Pfam" id="PF00005"/>
    </source>
</evidence>
<dbReference type="InterPro" id="IPR026082">
    <property type="entry name" value="ABCA"/>
</dbReference>
<dbReference type="GO" id="GO:0140359">
    <property type="term" value="F:ABC-type transporter activity"/>
    <property type="evidence" value="ECO:0007669"/>
    <property type="project" value="InterPro"/>
</dbReference>